<reference evidence="2" key="2">
    <citation type="submission" date="2020-09" db="EMBL/GenBank/DDBJ databases">
        <authorList>
            <person name="Sun Q."/>
            <person name="Zhou Y."/>
        </authorList>
    </citation>
    <scope>NUCLEOTIDE SEQUENCE</scope>
    <source>
        <strain evidence="2">CGMCC 4.7308</strain>
    </source>
</reference>
<proteinExistence type="predicted"/>
<comment type="caution">
    <text evidence="2">The sequence shown here is derived from an EMBL/GenBank/DDBJ whole genome shotgun (WGS) entry which is preliminary data.</text>
</comment>
<evidence type="ECO:0000313" key="3">
    <source>
        <dbReference type="Proteomes" id="UP000655208"/>
    </source>
</evidence>
<feature type="transmembrane region" description="Helical" evidence="1">
    <location>
        <begin position="33"/>
        <end position="54"/>
    </location>
</feature>
<reference evidence="2" key="1">
    <citation type="journal article" date="2014" name="Int. J. Syst. Evol. Microbiol.">
        <title>Complete genome sequence of Corynebacterium casei LMG S-19264T (=DSM 44701T), isolated from a smear-ripened cheese.</title>
        <authorList>
            <consortium name="US DOE Joint Genome Institute (JGI-PGF)"/>
            <person name="Walter F."/>
            <person name="Albersmeier A."/>
            <person name="Kalinowski J."/>
            <person name="Ruckert C."/>
        </authorList>
    </citation>
    <scope>NUCLEOTIDE SEQUENCE</scope>
    <source>
        <strain evidence="2">CGMCC 4.7308</strain>
    </source>
</reference>
<name>A0A917SZA4_9ACTN</name>
<evidence type="ECO:0000256" key="1">
    <source>
        <dbReference type="SAM" id="Phobius"/>
    </source>
</evidence>
<protein>
    <submittedName>
        <fullName evidence="2">Uncharacterized protein</fullName>
    </submittedName>
</protein>
<sequence length="232" mass="25177">MALAAAIASTIGAGLSAIEATNALRQIPPLNAVIWLVVLSCFDAAGSLVAFALLNEAFGEVEWFTAPIAVMAAGLSGPALLRAQLALIGSGQEAAYWGPANRYRNLRARLESRIADNIAVSKSSWMTNKAMPCIAFVLLFELSTQVHTYLNNSDSLLPDDRARLELYLMETINGNARGLDKKRAIAQYLDDNGCYSCLKAVVRKGRLRQKADRTGALDRRLVDDLIAENSRH</sequence>
<keyword evidence="1" id="KW-1133">Transmembrane helix</keyword>
<keyword evidence="3" id="KW-1185">Reference proteome</keyword>
<dbReference type="AlphaFoldDB" id="A0A917SZA4"/>
<evidence type="ECO:0000313" key="2">
    <source>
        <dbReference type="EMBL" id="GGM04645.1"/>
    </source>
</evidence>
<accession>A0A917SZA4</accession>
<dbReference type="RefSeq" id="WP_188942036.1">
    <property type="nucleotide sequence ID" value="NZ_BMNA01000004.1"/>
</dbReference>
<dbReference type="Proteomes" id="UP000655208">
    <property type="component" value="Unassembled WGS sequence"/>
</dbReference>
<gene>
    <name evidence="2" type="ORF">GCM10011594_26110</name>
</gene>
<keyword evidence="1" id="KW-0472">Membrane</keyword>
<organism evidence="2 3">
    <name type="scientific">Nakamurella endophytica</name>
    <dbReference type="NCBI Taxonomy" id="1748367"/>
    <lineage>
        <taxon>Bacteria</taxon>
        <taxon>Bacillati</taxon>
        <taxon>Actinomycetota</taxon>
        <taxon>Actinomycetes</taxon>
        <taxon>Nakamurellales</taxon>
        <taxon>Nakamurellaceae</taxon>
        <taxon>Nakamurella</taxon>
    </lineage>
</organism>
<dbReference type="EMBL" id="BMNA01000004">
    <property type="protein sequence ID" value="GGM04645.1"/>
    <property type="molecule type" value="Genomic_DNA"/>
</dbReference>
<keyword evidence="1" id="KW-0812">Transmembrane</keyword>